<organism evidence="4 5">
    <name type="scientific">Neocallimastix californiae</name>
    <dbReference type="NCBI Taxonomy" id="1754190"/>
    <lineage>
        <taxon>Eukaryota</taxon>
        <taxon>Fungi</taxon>
        <taxon>Fungi incertae sedis</taxon>
        <taxon>Chytridiomycota</taxon>
        <taxon>Chytridiomycota incertae sedis</taxon>
        <taxon>Neocallimastigomycetes</taxon>
        <taxon>Neocallimastigales</taxon>
        <taxon>Neocallimastigaceae</taxon>
        <taxon>Neocallimastix</taxon>
    </lineage>
</organism>
<dbReference type="InterPro" id="IPR020849">
    <property type="entry name" value="Small_GTPase_Ras-type"/>
</dbReference>
<dbReference type="GO" id="GO:0016020">
    <property type="term" value="C:membrane"/>
    <property type="evidence" value="ECO:0007669"/>
    <property type="project" value="InterPro"/>
</dbReference>
<keyword evidence="5" id="KW-1185">Reference proteome</keyword>
<dbReference type="PROSITE" id="PS51421">
    <property type="entry name" value="RAS"/>
    <property type="match status" value="1"/>
</dbReference>
<proteinExistence type="predicted"/>
<dbReference type="STRING" id="1754190.A0A1Y1ZRQ3"/>
<dbReference type="SMART" id="SM00175">
    <property type="entry name" value="RAB"/>
    <property type="match status" value="1"/>
</dbReference>
<protein>
    <submittedName>
        <fullName evidence="4">p-loop containing nucleoside triphosphate hydrolase protein</fullName>
    </submittedName>
</protein>
<reference evidence="4 5" key="1">
    <citation type="submission" date="2016-08" db="EMBL/GenBank/DDBJ databases">
        <title>A Parts List for Fungal Cellulosomes Revealed by Comparative Genomics.</title>
        <authorList>
            <consortium name="DOE Joint Genome Institute"/>
            <person name="Haitjema C.H."/>
            <person name="Gilmore S.P."/>
            <person name="Henske J.K."/>
            <person name="Solomon K.V."/>
            <person name="De Groot R."/>
            <person name="Kuo A."/>
            <person name="Mondo S.J."/>
            <person name="Salamov A.A."/>
            <person name="Labutti K."/>
            <person name="Zhao Z."/>
            <person name="Chiniquy J."/>
            <person name="Barry K."/>
            <person name="Brewer H.M."/>
            <person name="Purvine S.O."/>
            <person name="Wright A.T."/>
            <person name="Boxma B."/>
            <person name="Van Alen T."/>
            <person name="Hackstein J.H."/>
            <person name="Baker S.E."/>
            <person name="Grigoriev I.V."/>
            <person name="O'Malley M.A."/>
        </authorList>
    </citation>
    <scope>NUCLEOTIDE SEQUENCE [LARGE SCALE GENOMIC DNA]</scope>
    <source>
        <strain evidence="4 5">G1</strain>
    </source>
</reference>
<dbReference type="Gene3D" id="3.40.50.300">
    <property type="entry name" value="P-loop containing nucleotide triphosphate hydrolases"/>
    <property type="match status" value="2"/>
</dbReference>
<evidence type="ECO:0000313" key="5">
    <source>
        <dbReference type="Proteomes" id="UP000193920"/>
    </source>
</evidence>
<dbReference type="PANTHER" id="PTHR24070">
    <property type="entry name" value="RAS, DI-RAS, AND RHEB FAMILY MEMBERS OF SMALL GTPASE SUPERFAMILY"/>
    <property type="match status" value="1"/>
</dbReference>
<dbReference type="SMART" id="SM00173">
    <property type="entry name" value="RAS"/>
    <property type="match status" value="1"/>
</dbReference>
<dbReference type="InterPro" id="IPR027417">
    <property type="entry name" value="P-loop_NTPase"/>
</dbReference>
<dbReference type="GO" id="GO:0005525">
    <property type="term" value="F:GTP binding"/>
    <property type="evidence" value="ECO:0007669"/>
    <property type="project" value="UniProtKB-KW"/>
</dbReference>
<evidence type="ECO:0000256" key="2">
    <source>
        <dbReference type="ARBA" id="ARBA00023134"/>
    </source>
</evidence>
<evidence type="ECO:0000313" key="4">
    <source>
        <dbReference type="EMBL" id="ORY12908.1"/>
    </source>
</evidence>
<dbReference type="Proteomes" id="UP000193920">
    <property type="component" value="Unassembled WGS sequence"/>
</dbReference>
<dbReference type="SMART" id="SM00174">
    <property type="entry name" value="RHO"/>
    <property type="match status" value="1"/>
</dbReference>
<feature type="compositionally biased region" description="Polar residues" evidence="3">
    <location>
        <begin position="430"/>
        <end position="443"/>
    </location>
</feature>
<keyword evidence="1" id="KW-0547">Nucleotide-binding</keyword>
<gene>
    <name evidence="4" type="ORF">LY90DRAFT_677738</name>
</gene>
<accession>A0A1Y1ZRQ3</accession>
<keyword evidence="4" id="KW-0378">Hydrolase</keyword>
<dbReference type="SUPFAM" id="SSF52540">
    <property type="entry name" value="P-loop containing nucleoside triphosphate hydrolases"/>
    <property type="match status" value="1"/>
</dbReference>
<dbReference type="EMBL" id="MCOG01000366">
    <property type="protein sequence ID" value="ORY12908.1"/>
    <property type="molecule type" value="Genomic_DNA"/>
</dbReference>
<name>A0A1Y1ZRQ3_9FUNG</name>
<dbReference type="PROSITE" id="PS51420">
    <property type="entry name" value="RHO"/>
    <property type="match status" value="1"/>
</dbReference>
<keyword evidence="2" id="KW-0342">GTP-binding</keyword>
<dbReference type="AlphaFoldDB" id="A0A1Y1ZRQ3"/>
<evidence type="ECO:0000256" key="1">
    <source>
        <dbReference type="ARBA" id="ARBA00022741"/>
    </source>
</evidence>
<dbReference type="GO" id="GO:0007165">
    <property type="term" value="P:signal transduction"/>
    <property type="evidence" value="ECO:0007669"/>
    <property type="project" value="InterPro"/>
</dbReference>
<dbReference type="GO" id="GO:0003924">
    <property type="term" value="F:GTPase activity"/>
    <property type="evidence" value="ECO:0007669"/>
    <property type="project" value="InterPro"/>
</dbReference>
<dbReference type="OrthoDB" id="265044at2759"/>
<evidence type="ECO:0000256" key="3">
    <source>
        <dbReference type="SAM" id="MobiDB-lite"/>
    </source>
</evidence>
<dbReference type="Pfam" id="PF00071">
    <property type="entry name" value="Ras"/>
    <property type="match status" value="1"/>
</dbReference>
<sequence length="947" mass="105859">MVLLNDSGQVTHMNILVIGDKHTGKSSLISTFVNPKNALTCEKDSYSPTIEESVLLQYTVDTYRTDTGNQIYSSGSYVNNNNNQYNSMNTQANSSFSISNSTESLQNTINSQSLRNNSVIDLESILSEISSNIDGSLCDFSMDTLNEVSLDDLSLNQSLLTEHSEKEKGNHSQTINLTITEIGGTEEFTSLIPSGIDKADAFMLVYDVGNEESFHHIWNYFKKVVEIKMEKPKDIPMILVGTMVDTIVKRITNSRNREVTSEQGRLFANLTGISFFESTAKAPKIVTSCFKKLIVESQRIYMDYFENMYLKQKREKLQQNELNDFALQNSFPVPTTYPIIPTTTYTSMKRLSLYNNDEIKSINNNNTSFDHNRTNNTINTNTNNIYMTMKNNTISISNNTKNLITKSTKNNSDKNVDIPQQSFHNYLSSQQHQPLISSDQSKPVSKARNTETTNINLSNHAAMANEKRLSINSISDATTANLISALSMMTLGDSGVISSQTKAETLTFLKNFIASQENELALTTAIDNQGNKDENIDDTQKIINTTEKAESLLNSTNNHSLISLVSQSYSDNCTNLNQNNNFLVNRKHFSDNSSILSNQIRHISSLSDLESLKEKNYNSTINSSMINNSCNTQGINMSLNDKNNYNYQNNINLLVQHQKQHNYLKSSISTPNMHLNNSHSYLYNNLNDKSLNPTNNFDITNGSINPSMISSLNRINQTPLTTTGSTTITTSITNDDLINNYEQLLNLYNTSISSSQPSINANIINVDSLNNTSNSNVNYFQNSNMNYSNGPVSSNLLSSYYSNVGQTMTTKANGLNPSSLPNNIPTTTIDLAVTSIPQTNTLDRSELNQKRKSLTMNQFNANTFASENSNSNVFTSKNLNISNNLNPPLNINGINTVADVPNVAKDPNDYSINNAKNLFFEVIKDFNNNEIQDIVHSTMDYNKIDYY</sequence>
<dbReference type="PROSITE" id="PS51419">
    <property type="entry name" value="RAB"/>
    <property type="match status" value="1"/>
</dbReference>
<feature type="region of interest" description="Disordered" evidence="3">
    <location>
        <begin position="430"/>
        <end position="453"/>
    </location>
</feature>
<comment type="caution">
    <text evidence="4">The sequence shown here is derived from an EMBL/GenBank/DDBJ whole genome shotgun (WGS) entry which is preliminary data.</text>
</comment>
<dbReference type="InterPro" id="IPR001806">
    <property type="entry name" value="Small_GTPase"/>
</dbReference>